<proteinExistence type="predicted"/>
<dbReference type="AlphaFoldDB" id="A0A517TF57"/>
<accession>A0A517TF57</accession>
<gene>
    <name evidence="1" type="ORF">V22_42770</name>
</gene>
<dbReference type="InterPro" id="IPR038296">
    <property type="entry name" value="ParD_sf"/>
</dbReference>
<protein>
    <recommendedName>
        <fullName evidence="3">Antitoxin ParD4</fullName>
    </recommendedName>
</protein>
<reference evidence="1 2" key="1">
    <citation type="submission" date="2019-02" db="EMBL/GenBank/DDBJ databases">
        <title>Deep-cultivation of Planctomycetes and their phenomic and genomic characterization uncovers novel biology.</title>
        <authorList>
            <person name="Wiegand S."/>
            <person name="Jogler M."/>
            <person name="Boedeker C."/>
            <person name="Pinto D."/>
            <person name="Vollmers J."/>
            <person name="Rivas-Marin E."/>
            <person name="Kohn T."/>
            <person name="Peeters S.H."/>
            <person name="Heuer A."/>
            <person name="Rast P."/>
            <person name="Oberbeckmann S."/>
            <person name="Bunk B."/>
            <person name="Jeske O."/>
            <person name="Meyerdierks A."/>
            <person name="Storesund J.E."/>
            <person name="Kallscheuer N."/>
            <person name="Luecker S."/>
            <person name="Lage O.M."/>
            <person name="Pohl T."/>
            <person name="Merkel B.J."/>
            <person name="Hornburger P."/>
            <person name="Mueller R.-W."/>
            <person name="Bruemmer F."/>
            <person name="Labrenz M."/>
            <person name="Spormann A.M."/>
            <person name="Op den Camp H."/>
            <person name="Overmann J."/>
            <person name="Amann R."/>
            <person name="Jetten M.S.M."/>
            <person name="Mascher T."/>
            <person name="Medema M.H."/>
            <person name="Devos D.P."/>
            <person name="Kaster A.-K."/>
            <person name="Ovreas L."/>
            <person name="Rohde M."/>
            <person name="Galperin M.Y."/>
            <person name="Jogler C."/>
        </authorList>
    </citation>
    <scope>NUCLEOTIDE SEQUENCE [LARGE SCALE GENOMIC DNA]</scope>
    <source>
        <strain evidence="1 2">V22</strain>
    </source>
</reference>
<evidence type="ECO:0008006" key="3">
    <source>
        <dbReference type="Google" id="ProtNLM"/>
    </source>
</evidence>
<dbReference type="Gene3D" id="6.10.10.120">
    <property type="entry name" value="Antitoxin ParD1-like"/>
    <property type="match status" value="1"/>
</dbReference>
<dbReference type="KEGG" id="chya:V22_42770"/>
<keyword evidence="2" id="KW-1185">Reference proteome</keyword>
<evidence type="ECO:0000313" key="1">
    <source>
        <dbReference type="EMBL" id="QDT67005.1"/>
    </source>
</evidence>
<dbReference type="Proteomes" id="UP000319976">
    <property type="component" value="Chromosome"/>
</dbReference>
<sequence>MSHYNFPPAVDELVRKQIATGAYQSEDDVLLAAMQSLDAAESDWQAVKVALDSLDASEQGLSLQEAFDAVRRRQAIAAIG</sequence>
<organism evidence="1 2">
    <name type="scientific">Calycomorphotria hydatis</name>
    <dbReference type="NCBI Taxonomy" id="2528027"/>
    <lineage>
        <taxon>Bacteria</taxon>
        <taxon>Pseudomonadati</taxon>
        <taxon>Planctomycetota</taxon>
        <taxon>Planctomycetia</taxon>
        <taxon>Planctomycetales</taxon>
        <taxon>Planctomycetaceae</taxon>
        <taxon>Calycomorphotria</taxon>
    </lineage>
</organism>
<dbReference type="EMBL" id="CP036316">
    <property type="protein sequence ID" value="QDT67005.1"/>
    <property type="molecule type" value="Genomic_DNA"/>
</dbReference>
<name>A0A517TF57_9PLAN</name>
<dbReference type="RefSeq" id="WP_145266605.1">
    <property type="nucleotide sequence ID" value="NZ_CP036316.1"/>
</dbReference>
<evidence type="ECO:0000313" key="2">
    <source>
        <dbReference type="Proteomes" id="UP000319976"/>
    </source>
</evidence>